<gene>
    <name evidence="3" type="ORF">LTR62_007053</name>
</gene>
<dbReference type="Pfam" id="PF04909">
    <property type="entry name" value="Amidohydro_2"/>
    <property type="match status" value="1"/>
</dbReference>
<evidence type="ECO:0000259" key="2">
    <source>
        <dbReference type="Pfam" id="PF04909"/>
    </source>
</evidence>
<protein>
    <recommendedName>
        <fullName evidence="2">Amidohydrolase-related domain-containing protein</fullName>
    </recommendedName>
</protein>
<evidence type="ECO:0000313" key="3">
    <source>
        <dbReference type="EMBL" id="KAK5109387.1"/>
    </source>
</evidence>
<comment type="similarity">
    <text evidence="1">Belongs to the metallo-dependent hydrolases superfamily.</text>
</comment>
<evidence type="ECO:0000313" key="4">
    <source>
        <dbReference type="Proteomes" id="UP001310890"/>
    </source>
</evidence>
<reference evidence="3" key="1">
    <citation type="submission" date="2023-08" db="EMBL/GenBank/DDBJ databases">
        <title>Black Yeasts Isolated from many extreme environments.</title>
        <authorList>
            <person name="Coleine C."/>
            <person name="Stajich J.E."/>
            <person name="Selbmann L."/>
        </authorList>
    </citation>
    <scope>NUCLEOTIDE SEQUENCE</scope>
    <source>
        <strain evidence="3">CCFEE 5401</strain>
    </source>
</reference>
<dbReference type="InterPro" id="IPR032466">
    <property type="entry name" value="Metal_Hydrolase"/>
</dbReference>
<sequence length="353" mass="39749">MSPQKIIDSHIHLWPKETCNVESHAWMTPPDMPLAKPHLLANYYQVADGNPDVEVKGVVYVETDVSYDTPDDDVSSWAKGPLDEIGFLRATVEGKYHARDSDMLIALVPWAPMNQPTAVLEEYLALAQERAGPVAWPRVKGFRFLLQSITDQVAFEKLVLGHDFIANLKLLGKRRFSFDTGVDQHRAATWQLNTIAKAMGEAQANVPEHEKVTFVINHLCKPDYRNVSSQASASQDGAFSEWCNAISTLARCEKTYMKLSGQFSEIPPATGAQEAAMFCKPWLMHALQCFGPKRVMFGSDWPVCNVSGPLREKSWVAWKDVVKITLADAEYGLDDEDREWIWYRTAIEAYRIG</sequence>
<dbReference type="EMBL" id="JAVRRL010000065">
    <property type="protein sequence ID" value="KAK5109387.1"/>
    <property type="molecule type" value="Genomic_DNA"/>
</dbReference>
<evidence type="ECO:0000256" key="1">
    <source>
        <dbReference type="ARBA" id="ARBA00038310"/>
    </source>
</evidence>
<dbReference type="PANTHER" id="PTHR43569:SF2">
    <property type="entry name" value="AMIDOHYDROLASE-RELATED DOMAIN-CONTAINING PROTEIN"/>
    <property type="match status" value="1"/>
</dbReference>
<organism evidence="3 4">
    <name type="scientific">Meristemomyces frigidus</name>
    <dbReference type="NCBI Taxonomy" id="1508187"/>
    <lineage>
        <taxon>Eukaryota</taxon>
        <taxon>Fungi</taxon>
        <taxon>Dikarya</taxon>
        <taxon>Ascomycota</taxon>
        <taxon>Pezizomycotina</taxon>
        <taxon>Dothideomycetes</taxon>
        <taxon>Dothideomycetidae</taxon>
        <taxon>Mycosphaerellales</taxon>
        <taxon>Teratosphaeriaceae</taxon>
        <taxon>Meristemomyces</taxon>
    </lineage>
</organism>
<dbReference type="SUPFAM" id="SSF51556">
    <property type="entry name" value="Metallo-dependent hydrolases"/>
    <property type="match status" value="1"/>
</dbReference>
<proteinExistence type="inferred from homology"/>
<dbReference type="GO" id="GO:0016787">
    <property type="term" value="F:hydrolase activity"/>
    <property type="evidence" value="ECO:0007669"/>
    <property type="project" value="InterPro"/>
</dbReference>
<dbReference type="InterPro" id="IPR052350">
    <property type="entry name" value="Metallo-dep_Lactonases"/>
</dbReference>
<feature type="domain" description="Amidohydrolase-related" evidence="2">
    <location>
        <begin position="7"/>
        <end position="352"/>
    </location>
</feature>
<name>A0AAN7TB28_9PEZI</name>
<accession>A0AAN7TB28</accession>
<dbReference type="Proteomes" id="UP001310890">
    <property type="component" value="Unassembled WGS sequence"/>
</dbReference>
<dbReference type="PANTHER" id="PTHR43569">
    <property type="entry name" value="AMIDOHYDROLASE"/>
    <property type="match status" value="1"/>
</dbReference>
<dbReference type="InterPro" id="IPR006680">
    <property type="entry name" value="Amidohydro-rel"/>
</dbReference>
<dbReference type="AlphaFoldDB" id="A0AAN7TB28"/>
<dbReference type="Gene3D" id="3.20.20.140">
    <property type="entry name" value="Metal-dependent hydrolases"/>
    <property type="match status" value="1"/>
</dbReference>
<comment type="caution">
    <text evidence="3">The sequence shown here is derived from an EMBL/GenBank/DDBJ whole genome shotgun (WGS) entry which is preliminary data.</text>
</comment>